<accession>A0A9X3MD75</accession>
<dbReference type="Proteomes" id="UP001185631">
    <property type="component" value="Unassembled WGS sequence"/>
</dbReference>
<sequence length="51" mass="5744">MGLIPAGSSRLWPMLMPVEQGEEYASYRTINLRQVASAGRNPVSVEMWEHP</sequence>
<dbReference type="Proteomes" id="UP001146430">
    <property type="component" value="Unassembled WGS sequence"/>
</dbReference>
<reference evidence="1" key="1">
    <citation type="submission" date="2022-02" db="EMBL/GenBank/DDBJ databases">
        <title>Corynebacterium sp. from urogenital microbiome.</title>
        <authorList>
            <person name="Cappelli E.A."/>
            <person name="Ribeiro T.G."/>
            <person name="Peixe L."/>
        </authorList>
    </citation>
    <scope>NUCLEOTIDE SEQUENCE</scope>
    <source>
        <strain evidence="1">C8Ua_181</strain>
    </source>
</reference>
<keyword evidence="4" id="KW-1185">Reference proteome</keyword>
<dbReference type="AlphaFoldDB" id="A0A9X3MD75"/>
<reference evidence="2 4" key="2">
    <citation type="submission" date="2023-08" db="EMBL/GenBank/DDBJ databases">
        <title>Genomic characterization of the C. tuberculostearicum species complex, a ubiquitous member of the human skin microbiome.</title>
        <authorList>
            <person name="Ahmed N."/>
            <person name="Deming C."/>
            <person name="Conlan S."/>
            <person name="Segre J."/>
        </authorList>
    </citation>
    <scope>NUCLEOTIDE SEQUENCE [LARGE SCALE GENOMIC DNA]</scope>
    <source>
        <strain evidence="2 4">CTNIH19</strain>
    </source>
</reference>
<proteinExistence type="predicted"/>
<organism evidence="1 3">
    <name type="scientific">Corynebacterium curieae</name>
    <dbReference type="NCBI Taxonomy" id="2913500"/>
    <lineage>
        <taxon>Bacteria</taxon>
        <taxon>Bacillati</taxon>
        <taxon>Actinomycetota</taxon>
        <taxon>Actinomycetes</taxon>
        <taxon>Mycobacteriales</taxon>
        <taxon>Corynebacteriaceae</taxon>
        <taxon>Corynebacterium</taxon>
    </lineage>
</organism>
<gene>
    <name evidence="1" type="ORF">L8V01_11630</name>
    <name evidence="2" type="ORF">RAE13_11425</name>
</gene>
<dbReference type="EMBL" id="JAKMUU010000015">
    <property type="protein sequence ID" value="MCZ9308116.1"/>
    <property type="molecule type" value="Genomic_DNA"/>
</dbReference>
<evidence type="ECO:0000313" key="1">
    <source>
        <dbReference type="EMBL" id="MCZ9308116.1"/>
    </source>
</evidence>
<name>A0A9X3MD75_9CORY</name>
<comment type="caution">
    <text evidence="1">The sequence shown here is derived from an EMBL/GenBank/DDBJ whole genome shotgun (WGS) entry which is preliminary data.</text>
</comment>
<evidence type="ECO:0000313" key="2">
    <source>
        <dbReference type="EMBL" id="MDV2425006.1"/>
    </source>
</evidence>
<dbReference type="EMBL" id="JAVBID010000021">
    <property type="protein sequence ID" value="MDV2425006.1"/>
    <property type="molecule type" value="Genomic_DNA"/>
</dbReference>
<evidence type="ECO:0000313" key="4">
    <source>
        <dbReference type="Proteomes" id="UP001185631"/>
    </source>
</evidence>
<protein>
    <submittedName>
        <fullName evidence="1">Uncharacterized protein</fullName>
    </submittedName>
</protein>
<evidence type="ECO:0000313" key="3">
    <source>
        <dbReference type="Proteomes" id="UP001146430"/>
    </source>
</evidence>
<dbReference type="RefSeq" id="WP_023022048.1">
    <property type="nucleotide sequence ID" value="NZ_JAKMUU010000015.1"/>
</dbReference>